<accession>A0A2H1L5C6</accession>
<evidence type="ECO:0000256" key="1">
    <source>
        <dbReference type="ARBA" id="ARBA00023015"/>
    </source>
</evidence>
<evidence type="ECO:0000259" key="6">
    <source>
        <dbReference type="PROSITE" id="PS50977"/>
    </source>
</evidence>
<keyword evidence="1" id="KW-0805">Transcription regulation</keyword>
<gene>
    <name evidence="7" type="ORF">BJEO58_01701</name>
</gene>
<dbReference type="Gene3D" id="1.10.357.10">
    <property type="entry name" value="Tetracycline Repressor, domain 2"/>
    <property type="match status" value="1"/>
</dbReference>
<dbReference type="RefSeq" id="WP_180951886.1">
    <property type="nucleotide sequence ID" value="NZ_FXZM01000007.1"/>
</dbReference>
<reference evidence="8" key="1">
    <citation type="submission" date="2017-03" db="EMBL/GenBank/DDBJ databases">
        <authorList>
            <person name="Monnet C."/>
        </authorList>
    </citation>
    <scope>NUCLEOTIDE SEQUENCE [LARGE SCALE GENOMIC DNA]</scope>
    <source>
        <strain evidence="8">SJ5-8</strain>
    </source>
</reference>
<dbReference type="GO" id="GO:0003677">
    <property type="term" value="F:DNA binding"/>
    <property type="evidence" value="ECO:0007669"/>
    <property type="project" value="UniProtKB-UniRule"/>
</dbReference>
<dbReference type="PANTHER" id="PTHR47506:SF6">
    <property type="entry name" value="HTH-TYPE TRANSCRIPTIONAL REPRESSOR NEMR"/>
    <property type="match status" value="1"/>
</dbReference>
<dbReference type="AlphaFoldDB" id="A0A2H1L5C6"/>
<dbReference type="InterPro" id="IPR009057">
    <property type="entry name" value="Homeodomain-like_sf"/>
</dbReference>
<keyword evidence="2 4" id="KW-0238">DNA-binding</keyword>
<feature type="domain" description="HTH tetR-type" evidence="6">
    <location>
        <begin position="15"/>
        <end position="76"/>
    </location>
</feature>
<dbReference type="SUPFAM" id="SSF46689">
    <property type="entry name" value="Homeodomain-like"/>
    <property type="match status" value="1"/>
</dbReference>
<evidence type="ECO:0000256" key="5">
    <source>
        <dbReference type="SAM" id="MobiDB-lite"/>
    </source>
</evidence>
<proteinExistence type="predicted"/>
<dbReference type="PANTHER" id="PTHR47506">
    <property type="entry name" value="TRANSCRIPTIONAL REGULATORY PROTEIN"/>
    <property type="match status" value="1"/>
</dbReference>
<keyword evidence="8" id="KW-1185">Reference proteome</keyword>
<name>A0A2H1L5C6_9MICO</name>
<keyword evidence="3" id="KW-0804">Transcription</keyword>
<evidence type="ECO:0000313" key="8">
    <source>
        <dbReference type="Proteomes" id="UP000234462"/>
    </source>
</evidence>
<evidence type="ECO:0000256" key="3">
    <source>
        <dbReference type="ARBA" id="ARBA00023163"/>
    </source>
</evidence>
<feature type="DNA-binding region" description="H-T-H motif" evidence="4">
    <location>
        <begin position="39"/>
        <end position="58"/>
    </location>
</feature>
<protein>
    <submittedName>
        <fullName evidence="7">Transcriptional regulator, TetR family</fullName>
    </submittedName>
</protein>
<dbReference type="PROSITE" id="PS50977">
    <property type="entry name" value="HTH_TETR_2"/>
    <property type="match status" value="1"/>
</dbReference>
<evidence type="ECO:0000256" key="4">
    <source>
        <dbReference type="PROSITE-ProRule" id="PRU00335"/>
    </source>
</evidence>
<evidence type="ECO:0000313" key="7">
    <source>
        <dbReference type="EMBL" id="SMY12107.1"/>
    </source>
</evidence>
<feature type="compositionally biased region" description="Basic and acidic residues" evidence="5">
    <location>
        <begin position="199"/>
        <end position="212"/>
    </location>
</feature>
<dbReference type="Pfam" id="PF00440">
    <property type="entry name" value="TetR_N"/>
    <property type="match status" value="1"/>
</dbReference>
<sequence>MAENVKKTRTRGTREETEQVILDSTLRLLEKNGILAGLTIRDVVRESQVNQGQVYQYFGDRRGLLREAIRRKVSSDMPDMSVHFRLPFRQRRRRMWRWALDNAPLVQLQALLAVEGETDVPMFPSFDDAVDRVRRDQSDREVDASLDPMLTHLMTTSMYLGYALFRRVMAARSHTALADLDARAEAFFLEVIDRMGPRGGHTDDSAGEHDASAEACAGGNEQ</sequence>
<feature type="region of interest" description="Disordered" evidence="5">
    <location>
        <begin position="199"/>
        <end position="222"/>
    </location>
</feature>
<organism evidence="7 8">
    <name type="scientific">Brevibacterium jeotgali</name>
    <dbReference type="NCBI Taxonomy" id="1262550"/>
    <lineage>
        <taxon>Bacteria</taxon>
        <taxon>Bacillati</taxon>
        <taxon>Actinomycetota</taxon>
        <taxon>Actinomycetes</taxon>
        <taxon>Micrococcales</taxon>
        <taxon>Brevibacteriaceae</taxon>
        <taxon>Brevibacterium</taxon>
    </lineage>
</organism>
<dbReference type="InterPro" id="IPR001647">
    <property type="entry name" value="HTH_TetR"/>
</dbReference>
<dbReference type="Proteomes" id="UP000234462">
    <property type="component" value="Unassembled WGS sequence"/>
</dbReference>
<evidence type="ECO:0000256" key="2">
    <source>
        <dbReference type="ARBA" id="ARBA00023125"/>
    </source>
</evidence>
<dbReference type="EMBL" id="FXZM01000007">
    <property type="protein sequence ID" value="SMY12107.1"/>
    <property type="molecule type" value="Genomic_DNA"/>
</dbReference>